<dbReference type="OrthoDB" id="9800309at2"/>
<dbReference type="EMBL" id="BAWO01000074">
    <property type="protein sequence ID" value="GAJ41537.1"/>
    <property type="molecule type" value="Genomic_DNA"/>
</dbReference>
<gene>
    <name evidence="2" type="ORF">GCA01S_074_00090</name>
</gene>
<feature type="transmembrane region" description="Helical" evidence="1">
    <location>
        <begin position="156"/>
        <end position="176"/>
    </location>
</feature>
<name>A0A023DJT7_9BACL</name>
<proteinExistence type="predicted"/>
<evidence type="ECO:0008006" key="4">
    <source>
        <dbReference type="Google" id="ProtNLM"/>
    </source>
</evidence>
<keyword evidence="1" id="KW-0472">Membrane</keyword>
<feature type="transmembrane region" description="Helical" evidence="1">
    <location>
        <begin position="75"/>
        <end position="96"/>
    </location>
</feature>
<dbReference type="GO" id="GO:0005886">
    <property type="term" value="C:plasma membrane"/>
    <property type="evidence" value="ECO:0007669"/>
    <property type="project" value="UniProtKB-SubCell"/>
</dbReference>
<dbReference type="PANTHER" id="PTHR37305">
    <property type="entry name" value="INTEGRAL MEMBRANE PROTEIN-RELATED"/>
    <property type="match status" value="1"/>
</dbReference>
<feature type="transmembrane region" description="Helical" evidence="1">
    <location>
        <begin position="122"/>
        <end position="144"/>
    </location>
</feature>
<feature type="transmembrane region" description="Helical" evidence="1">
    <location>
        <begin position="188"/>
        <end position="208"/>
    </location>
</feature>
<comment type="caution">
    <text evidence="2">The sequence shown here is derived from an EMBL/GenBank/DDBJ whole genome shotgun (WGS) entry which is preliminary data.</text>
</comment>
<evidence type="ECO:0000313" key="3">
    <source>
        <dbReference type="Proteomes" id="UP000023561"/>
    </source>
</evidence>
<protein>
    <recommendedName>
        <fullName evidence="4">ABC transporter permease protein</fullName>
    </recommendedName>
</protein>
<keyword evidence="1" id="KW-0812">Transmembrane</keyword>
<dbReference type="PANTHER" id="PTHR37305:SF2">
    <property type="entry name" value="BACITRACIN TRANSPORT PERMEASE PROTEIN BCRB"/>
    <property type="match status" value="1"/>
</dbReference>
<accession>A0A023DJT7</accession>
<dbReference type="RefSeq" id="WP_017437766.1">
    <property type="nucleotide sequence ID" value="NZ_BAWO01000074.1"/>
</dbReference>
<evidence type="ECO:0000313" key="2">
    <source>
        <dbReference type="EMBL" id="GAJ41537.1"/>
    </source>
</evidence>
<keyword evidence="1" id="KW-1133">Transmembrane helix</keyword>
<dbReference type="Proteomes" id="UP000023561">
    <property type="component" value="Unassembled WGS sequence"/>
</dbReference>
<feature type="transmembrane region" description="Helical" evidence="1">
    <location>
        <begin position="14"/>
        <end position="35"/>
    </location>
</feature>
<keyword evidence="3" id="KW-1185">Reference proteome</keyword>
<dbReference type="AlphaFoldDB" id="A0A023DJT7"/>
<dbReference type="GeneID" id="301194514"/>
<feature type="transmembrane region" description="Helical" evidence="1">
    <location>
        <begin position="238"/>
        <end position="258"/>
    </location>
</feature>
<reference evidence="2 3" key="1">
    <citation type="submission" date="2014-04" db="EMBL/GenBank/DDBJ databases">
        <title>Whole genome shotgun sequence of Geobacillus caldoxylosilyticus NBRC 107762.</title>
        <authorList>
            <person name="Hosoyama A."/>
            <person name="Hosoyama Y."/>
            <person name="Katano-Makiyama Y."/>
            <person name="Tsuchikane K."/>
            <person name="Ohji S."/>
            <person name="Ichikawa N."/>
            <person name="Yamazoe A."/>
            <person name="Fujita N."/>
        </authorList>
    </citation>
    <scope>NUCLEOTIDE SEQUENCE [LARGE SCALE GENOMIC DNA]</scope>
    <source>
        <strain evidence="2 3">NBRC 107762</strain>
    </source>
</reference>
<evidence type="ECO:0000256" key="1">
    <source>
        <dbReference type="SAM" id="Phobius"/>
    </source>
</evidence>
<dbReference type="GO" id="GO:0140359">
    <property type="term" value="F:ABC-type transporter activity"/>
    <property type="evidence" value="ECO:0007669"/>
    <property type="project" value="InterPro"/>
</dbReference>
<sequence length="265" mass="29796">MIFKRELKRNLKSLIIWSIVLSGLILLTLSIYPQFAEQQKEMTKLLESYPESIKKAFGMNELNMGDLMGFYGVEIYMMTTLLGSIYSAILASNILAKEENEKTIEFLLSKPVTRSQIVTEKLLAVLVNILIFNGISTIASIIGFQFAKDPDVPTDTFSLLIVATILLHLTFGAIAFMLSSLMKKTRNILSISLGIVLAAYFMNVMAGISEDLEFLKYFSPFKYVDAASIINDNELKPLYIFIMAAVILISIFTAYMVYRKKDIAV</sequence>
<organism evidence="2 3">
    <name type="scientific">Parageobacillus caldoxylosilyticus NBRC 107762</name>
    <dbReference type="NCBI Taxonomy" id="1220594"/>
    <lineage>
        <taxon>Bacteria</taxon>
        <taxon>Bacillati</taxon>
        <taxon>Bacillota</taxon>
        <taxon>Bacilli</taxon>
        <taxon>Bacillales</taxon>
        <taxon>Anoxybacillaceae</taxon>
        <taxon>Saccharococcus</taxon>
    </lineage>
</organism>
<dbReference type="Pfam" id="PF12679">
    <property type="entry name" value="ABC2_membrane_2"/>
    <property type="match status" value="1"/>
</dbReference>